<comment type="caution">
    <text evidence="1">The sequence shown here is derived from an EMBL/GenBank/DDBJ whole genome shotgun (WGS) entry which is preliminary data.</text>
</comment>
<organism evidence="1 2">
    <name type="scientific">Bacillus paranthracis</name>
    <dbReference type="NCBI Taxonomy" id="2026186"/>
    <lineage>
        <taxon>Bacteria</taxon>
        <taxon>Bacillati</taxon>
        <taxon>Bacillota</taxon>
        <taxon>Bacilli</taxon>
        <taxon>Bacillales</taxon>
        <taxon>Bacillaceae</taxon>
        <taxon>Bacillus</taxon>
        <taxon>Bacillus cereus group</taxon>
    </lineage>
</organism>
<reference evidence="1" key="1">
    <citation type="submission" date="2023-03" db="EMBL/GenBank/DDBJ databases">
        <title>Genetic diversity of Bacillus cereus sensu lato isolates from Slovenia.</title>
        <authorList>
            <person name="Abdelli M."/>
        </authorList>
    </citation>
    <scope>NUCLEOTIDE SEQUENCE</scope>
    <source>
        <strain evidence="1">SIBC39</strain>
    </source>
</reference>
<dbReference type="EMBL" id="JARPRR010000028">
    <property type="protein sequence ID" value="MDG0955720.1"/>
    <property type="molecule type" value="Genomic_DNA"/>
</dbReference>
<proteinExistence type="predicted"/>
<gene>
    <name evidence="1" type="ORF">P6U19_24450</name>
</gene>
<evidence type="ECO:0000313" key="1">
    <source>
        <dbReference type="EMBL" id="MDG0955720.1"/>
    </source>
</evidence>
<dbReference type="AlphaFoldDB" id="A0AAJ1KFP9"/>
<dbReference type="Proteomes" id="UP001216801">
    <property type="component" value="Unassembled WGS sequence"/>
</dbReference>
<name>A0AAJ1KFP9_9BACI</name>
<sequence>MKNEETLRIVLRLQEIFAQYEITPLDLAHMVSSYCEDFLAEDVEIEPEILEKYTNLQIDLDQYVWDLLTVLSDIQ</sequence>
<protein>
    <submittedName>
        <fullName evidence="1">Uncharacterized protein</fullName>
    </submittedName>
</protein>
<evidence type="ECO:0000313" key="2">
    <source>
        <dbReference type="Proteomes" id="UP001216801"/>
    </source>
</evidence>
<accession>A0AAJ1KFP9</accession>
<dbReference type="RefSeq" id="WP_277617250.1">
    <property type="nucleotide sequence ID" value="NZ_JARPRP010000041.1"/>
</dbReference>